<feature type="domain" description="Pyrroline-5-carboxylate reductase dimerisation" evidence="8">
    <location>
        <begin position="151"/>
        <end position="256"/>
    </location>
</feature>
<dbReference type="PANTHER" id="PTHR11645:SF0">
    <property type="entry name" value="PYRROLINE-5-CARBOXYLATE REDUCTASE 3"/>
    <property type="match status" value="1"/>
</dbReference>
<comment type="catalytic activity">
    <reaction evidence="6">
        <text>L-proline + NAD(+) = (S)-1-pyrroline-5-carboxylate + NADH + 2 H(+)</text>
        <dbReference type="Rhea" id="RHEA:14105"/>
        <dbReference type="ChEBI" id="CHEBI:15378"/>
        <dbReference type="ChEBI" id="CHEBI:17388"/>
        <dbReference type="ChEBI" id="CHEBI:57540"/>
        <dbReference type="ChEBI" id="CHEBI:57945"/>
        <dbReference type="ChEBI" id="CHEBI:60039"/>
        <dbReference type="EC" id="1.5.1.2"/>
    </reaction>
</comment>
<comment type="pathway">
    <text evidence="1">Cofactor biosynthesis; (R)-pantothenate biosynthesis; (R)-pantoate from 3-methyl-2-oxobutanoate: step 2/2.</text>
</comment>
<accession>A0ABX7TA16</accession>
<dbReference type="InterPro" id="IPR013332">
    <property type="entry name" value="KPR_N"/>
</dbReference>
<comment type="subcellular location">
    <subcellularLocation>
        <location evidence="6">Cytoplasm</location>
    </subcellularLocation>
</comment>
<name>A0ABX7TA16_9SPHN</name>
<dbReference type="EC" id="1.5.1.2" evidence="6"/>
<evidence type="ECO:0000256" key="5">
    <source>
        <dbReference type="ARBA" id="ARBA00048793"/>
    </source>
</evidence>
<evidence type="ECO:0000256" key="1">
    <source>
        <dbReference type="ARBA" id="ARBA00004994"/>
    </source>
</evidence>
<evidence type="ECO:0000256" key="6">
    <source>
        <dbReference type="HAMAP-Rule" id="MF_01925"/>
    </source>
</evidence>
<comment type="catalytic activity">
    <reaction evidence="5">
        <text>(R)-pantoate + NADP(+) = 2-dehydropantoate + NADPH + H(+)</text>
        <dbReference type="Rhea" id="RHEA:16233"/>
        <dbReference type="ChEBI" id="CHEBI:11561"/>
        <dbReference type="ChEBI" id="CHEBI:15378"/>
        <dbReference type="ChEBI" id="CHEBI:15980"/>
        <dbReference type="ChEBI" id="CHEBI:57783"/>
        <dbReference type="ChEBI" id="CHEBI:58349"/>
        <dbReference type="EC" id="1.1.1.169"/>
    </reaction>
</comment>
<dbReference type="InterPro" id="IPR036291">
    <property type="entry name" value="NAD(P)-bd_dom_sf"/>
</dbReference>
<dbReference type="HAMAP" id="MF_01925">
    <property type="entry name" value="P5C_reductase"/>
    <property type="match status" value="1"/>
</dbReference>
<dbReference type="InterPro" id="IPR008927">
    <property type="entry name" value="6-PGluconate_DH-like_C_sf"/>
</dbReference>
<evidence type="ECO:0000256" key="2">
    <source>
        <dbReference type="ARBA" id="ARBA00005525"/>
    </source>
</evidence>
<evidence type="ECO:0000259" key="7">
    <source>
        <dbReference type="Pfam" id="PF02558"/>
    </source>
</evidence>
<dbReference type="SUPFAM" id="SSF51735">
    <property type="entry name" value="NAD(P)-binding Rossmann-fold domains"/>
    <property type="match status" value="1"/>
</dbReference>
<dbReference type="Pfam" id="PF02558">
    <property type="entry name" value="ApbA"/>
    <property type="match status" value="1"/>
</dbReference>
<dbReference type="Gene3D" id="3.40.50.720">
    <property type="entry name" value="NAD(P)-binding Rossmann-like Domain"/>
    <property type="match status" value="1"/>
</dbReference>
<keyword evidence="6" id="KW-0028">Amino-acid biosynthesis</keyword>
<dbReference type="PANTHER" id="PTHR11645">
    <property type="entry name" value="PYRROLINE-5-CARBOXYLATE REDUCTASE"/>
    <property type="match status" value="1"/>
</dbReference>
<dbReference type="Pfam" id="PF14748">
    <property type="entry name" value="P5CR_dimer"/>
    <property type="match status" value="1"/>
</dbReference>
<comment type="catalytic activity">
    <reaction evidence="6">
        <text>L-proline + NADP(+) = (S)-1-pyrroline-5-carboxylate + NADPH + 2 H(+)</text>
        <dbReference type="Rhea" id="RHEA:14109"/>
        <dbReference type="ChEBI" id="CHEBI:15378"/>
        <dbReference type="ChEBI" id="CHEBI:17388"/>
        <dbReference type="ChEBI" id="CHEBI:57783"/>
        <dbReference type="ChEBI" id="CHEBI:58349"/>
        <dbReference type="ChEBI" id="CHEBI:60039"/>
        <dbReference type="EC" id="1.5.1.2"/>
    </reaction>
</comment>
<comment type="pathway">
    <text evidence="6">Amino-acid biosynthesis; L-proline biosynthesis; L-proline from L-glutamate 5-semialdehyde: step 1/1.</text>
</comment>
<protein>
    <recommendedName>
        <fullName evidence="6">Pyrroline-5-carboxylate reductase</fullName>
        <shortName evidence="6">P5C reductase</shortName>
        <shortName evidence="6">P5CR</shortName>
        <ecNumber evidence="6">1.5.1.2</ecNumber>
    </recommendedName>
    <alternativeName>
        <fullName evidence="6">PCA reductase</fullName>
    </alternativeName>
</protein>
<keyword evidence="3" id="KW-0566">Pantothenate biosynthesis</keyword>
<comment type="function">
    <text evidence="6">Catalyzes the reduction of 1-pyrroline-5-carboxylate (PCA) to L-proline.</text>
</comment>
<dbReference type="InterPro" id="IPR029036">
    <property type="entry name" value="P5CR_dimer"/>
</dbReference>
<comment type="similarity">
    <text evidence="2 6">Belongs to the pyrroline-5-carboxylate reductase family.</text>
</comment>
<gene>
    <name evidence="6" type="primary">proC</name>
    <name evidence="9" type="ORF">J4G78_06825</name>
</gene>
<dbReference type="PIRSF" id="PIRSF000193">
    <property type="entry name" value="Pyrrol-5-carb_rd"/>
    <property type="match status" value="1"/>
</dbReference>
<sequence length="262" mass="27629">MWFVGCGNMGGAILQAWLDNGLDAAKVTIIKPHASQLPGGLQSQPDYPEGATPDLVMLAMKPYQLDDVAAKLAPLVGDNSHIVSVLAGTEIDILRAAFPKAGKIVRLMPNMAVTVAKSPMILISEADDVNLKDQMNHLFSPLGQPEWLENEGQMHIATALSGSGPAFLFRFIDALAVSAAELGMDKDQAARLALAMVDGAATLASRSAVSPGELANQVASPNGVTRKGLDVLDADGRVNALLHDVLKAAMERNREMAEEAKA</sequence>
<keyword evidence="6" id="KW-0521">NADP</keyword>
<evidence type="ECO:0000256" key="3">
    <source>
        <dbReference type="ARBA" id="ARBA00022655"/>
    </source>
</evidence>
<keyword evidence="10" id="KW-1185">Reference proteome</keyword>
<keyword evidence="6" id="KW-0963">Cytoplasm</keyword>
<dbReference type="InterPro" id="IPR000304">
    <property type="entry name" value="Pyrroline-COOH_reductase"/>
</dbReference>
<dbReference type="PROSITE" id="PS00521">
    <property type="entry name" value="P5CR"/>
    <property type="match status" value="1"/>
</dbReference>
<reference evidence="9 10" key="1">
    <citation type="submission" date="2021-03" db="EMBL/GenBank/DDBJ databases">
        <title>Complete genome of Parasphingorhabdus_sp.JHSY0214.</title>
        <authorList>
            <person name="Yoo J.H."/>
            <person name="Bae J.W."/>
        </authorList>
    </citation>
    <scope>NUCLEOTIDE SEQUENCE [LARGE SCALE GENOMIC DNA]</scope>
    <source>
        <strain evidence="9 10">JHSY0214</strain>
    </source>
</reference>
<dbReference type="Gene3D" id="1.10.3730.10">
    <property type="entry name" value="ProC C-terminal domain-like"/>
    <property type="match status" value="1"/>
</dbReference>
<evidence type="ECO:0000313" key="9">
    <source>
        <dbReference type="EMBL" id="QTD57757.1"/>
    </source>
</evidence>
<evidence type="ECO:0000259" key="8">
    <source>
        <dbReference type="Pfam" id="PF14748"/>
    </source>
</evidence>
<organism evidence="9 10">
    <name type="scientific">Parasphingorhabdus cellanae</name>
    <dbReference type="NCBI Taxonomy" id="2806553"/>
    <lineage>
        <taxon>Bacteria</taxon>
        <taxon>Pseudomonadati</taxon>
        <taxon>Pseudomonadota</taxon>
        <taxon>Alphaproteobacteria</taxon>
        <taxon>Sphingomonadales</taxon>
        <taxon>Sphingomonadaceae</taxon>
        <taxon>Parasphingorhabdus</taxon>
    </lineage>
</organism>
<dbReference type="EMBL" id="CP071794">
    <property type="protein sequence ID" value="QTD57757.1"/>
    <property type="molecule type" value="Genomic_DNA"/>
</dbReference>
<dbReference type="InterPro" id="IPR053790">
    <property type="entry name" value="P5CR-like_CS"/>
</dbReference>
<evidence type="ECO:0000313" key="10">
    <source>
        <dbReference type="Proteomes" id="UP000663923"/>
    </source>
</evidence>
<dbReference type="Proteomes" id="UP000663923">
    <property type="component" value="Chromosome"/>
</dbReference>
<proteinExistence type="inferred from homology"/>
<dbReference type="SUPFAM" id="SSF48179">
    <property type="entry name" value="6-phosphogluconate dehydrogenase C-terminal domain-like"/>
    <property type="match status" value="1"/>
</dbReference>
<evidence type="ECO:0000256" key="4">
    <source>
        <dbReference type="ARBA" id="ARBA00023002"/>
    </source>
</evidence>
<keyword evidence="4 6" id="KW-0560">Oxidoreductase</keyword>
<feature type="domain" description="Ketopantoate reductase N-terminal" evidence="7">
    <location>
        <begin position="16"/>
        <end position="104"/>
    </location>
</feature>
<keyword evidence="6" id="KW-0641">Proline biosynthesis</keyword>